<dbReference type="PROSITE" id="PS51891">
    <property type="entry name" value="CENP_V_GFA"/>
    <property type="match status" value="1"/>
</dbReference>
<proteinExistence type="inferred from homology"/>
<comment type="caution">
    <text evidence="7">The sequence shown here is derived from an EMBL/GenBank/DDBJ whole genome shotgun (WGS) entry which is preliminary data.</text>
</comment>
<accession>A0AA37NVE0</accession>
<evidence type="ECO:0000256" key="3">
    <source>
        <dbReference type="ARBA" id="ARBA00022833"/>
    </source>
</evidence>
<evidence type="ECO:0000256" key="5">
    <source>
        <dbReference type="SAM" id="MobiDB-lite"/>
    </source>
</evidence>
<comment type="similarity">
    <text evidence="1">Belongs to the Gfa family.</text>
</comment>
<dbReference type="GO" id="GO:0046872">
    <property type="term" value="F:metal ion binding"/>
    <property type="evidence" value="ECO:0007669"/>
    <property type="project" value="UniProtKB-KW"/>
</dbReference>
<protein>
    <recommendedName>
        <fullName evidence="6">CENP-V/GFA domain-containing protein</fullName>
    </recommendedName>
</protein>
<feature type="compositionally biased region" description="Polar residues" evidence="5">
    <location>
        <begin position="67"/>
        <end position="82"/>
    </location>
</feature>
<evidence type="ECO:0000256" key="1">
    <source>
        <dbReference type="ARBA" id="ARBA00005495"/>
    </source>
</evidence>
<dbReference type="AlphaFoldDB" id="A0AA37NVE0"/>
<reference evidence="7 8" key="1">
    <citation type="submission" date="2022-03" db="EMBL/GenBank/DDBJ databases">
        <title>Genome data of Colletotrichum spp.</title>
        <authorList>
            <person name="Utami Y.D."/>
            <person name="Hiruma K."/>
        </authorList>
    </citation>
    <scope>NUCLEOTIDE SEQUENCE [LARGE SCALE GENOMIC DNA]</scope>
    <source>
        <strain evidence="7 8">MAFF 239500</strain>
    </source>
</reference>
<name>A0AA37NVE0_9PEZI</name>
<dbReference type="EMBL" id="BQXU01000001">
    <property type="protein sequence ID" value="GKT40160.1"/>
    <property type="molecule type" value="Genomic_DNA"/>
</dbReference>
<evidence type="ECO:0000259" key="6">
    <source>
        <dbReference type="PROSITE" id="PS51891"/>
    </source>
</evidence>
<dbReference type="PANTHER" id="PTHR33337">
    <property type="entry name" value="GFA DOMAIN-CONTAINING PROTEIN"/>
    <property type="match status" value="1"/>
</dbReference>
<dbReference type="GO" id="GO:0016846">
    <property type="term" value="F:carbon-sulfur lyase activity"/>
    <property type="evidence" value="ECO:0007669"/>
    <property type="project" value="InterPro"/>
</dbReference>
<evidence type="ECO:0000313" key="8">
    <source>
        <dbReference type="Proteomes" id="UP001055115"/>
    </source>
</evidence>
<dbReference type="Proteomes" id="UP001055115">
    <property type="component" value="Unassembled WGS sequence"/>
</dbReference>
<organism evidence="7 8">
    <name type="scientific">Colletotrichum spaethianum</name>
    <dbReference type="NCBI Taxonomy" id="700344"/>
    <lineage>
        <taxon>Eukaryota</taxon>
        <taxon>Fungi</taxon>
        <taxon>Dikarya</taxon>
        <taxon>Ascomycota</taxon>
        <taxon>Pezizomycotina</taxon>
        <taxon>Sordariomycetes</taxon>
        <taxon>Hypocreomycetidae</taxon>
        <taxon>Glomerellales</taxon>
        <taxon>Glomerellaceae</taxon>
        <taxon>Colletotrichum</taxon>
        <taxon>Colletotrichum spaethianum species complex</taxon>
    </lineage>
</organism>
<sequence>MSHHADENPSSIFPLEGGCACGNIRYSLNASPLVVHCCHCTCCQRETGTAFALNAVVEGDEVTLLPSTPSASPLQPLASFTDSVRDDWTPKKSRPSATHETDETGGSGGETAESRLEAEIPSPVILPVPADSGAPQHIARCPLCLTPVWSNYDGTGPLMKFVRVGTLDSPALLGGPDAYIFMRSKQAFVEVADDGKPRFDGFYPSKEGVWSPEALVRRDKLLARILEWRKENGLDV</sequence>
<evidence type="ECO:0000256" key="4">
    <source>
        <dbReference type="ARBA" id="ARBA00023239"/>
    </source>
</evidence>
<evidence type="ECO:0000256" key="2">
    <source>
        <dbReference type="ARBA" id="ARBA00022723"/>
    </source>
</evidence>
<keyword evidence="2" id="KW-0479">Metal-binding</keyword>
<keyword evidence="4" id="KW-0456">Lyase</keyword>
<dbReference type="Pfam" id="PF04828">
    <property type="entry name" value="GFA"/>
    <property type="match status" value="1"/>
</dbReference>
<feature type="domain" description="CENP-V/GFA" evidence="6">
    <location>
        <begin position="15"/>
        <end position="153"/>
    </location>
</feature>
<keyword evidence="3" id="KW-0862">Zinc</keyword>
<keyword evidence="8" id="KW-1185">Reference proteome</keyword>
<dbReference type="InterPro" id="IPR011057">
    <property type="entry name" value="Mss4-like_sf"/>
</dbReference>
<dbReference type="SUPFAM" id="SSF51316">
    <property type="entry name" value="Mss4-like"/>
    <property type="match status" value="2"/>
</dbReference>
<dbReference type="InterPro" id="IPR006913">
    <property type="entry name" value="CENP-V/GFA"/>
</dbReference>
<dbReference type="RefSeq" id="XP_049122510.1">
    <property type="nucleotide sequence ID" value="XM_049266553.1"/>
</dbReference>
<feature type="region of interest" description="Disordered" evidence="5">
    <location>
        <begin position="67"/>
        <end position="115"/>
    </location>
</feature>
<dbReference type="PANTHER" id="PTHR33337:SF33">
    <property type="entry name" value="CENP-V_GFA DOMAIN-CONTAINING PROTEIN"/>
    <property type="match status" value="1"/>
</dbReference>
<gene>
    <name evidence="7" type="ORF">ColSpa_00341</name>
</gene>
<evidence type="ECO:0000313" key="7">
    <source>
        <dbReference type="EMBL" id="GKT40160.1"/>
    </source>
</evidence>
<dbReference type="Gene3D" id="3.90.1590.10">
    <property type="entry name" value="glutathione-dependent formaldehyde- activating enzyme (gfa)"/>
    <property type="match status" value="1"/>
</dbReference>
<dbReference type="GeneID" id="73321143"/>